<protein>
    <submittedName>
        <fullName evidence="2">Uncharacterized protein</fullName>
    </submittedName>
</protein>
<dbReference type="PANTHER" id="PTHR21277">
    <property type="entry name" value="TRANSCRIPTIONAL ADAPTER 1"/>
    <property type="match status" value="1"/>
</dbReference>
<evidence type="ECO:0000313" key="2">
    <source>
        <dbReference type="EMBL" id="WOH05381.1"/>
    </source>
</evidence>
<dbReference type="OrthoDB" id="10264870at2759"/>
<dbReference type="InterPro" id="IPR024738">
    <property type="entry name" value="Hfi1/Tada1"/>
</dbReference>
<dbReference type="Gramene" id="KZM91167">
    <property type="protein sequence ID" value="KZM91167"/>
    <property type="gene ID" value="DCAR_021468"/>
</dbReference>
<dbReference type="EMBL" id="CP093348">
    <property type="protein sequence ID" value="WOH05381.1"/>
    <property type="molecule type" value="Genomic_DNA"/>
</dbReference>
<accession>A0A164W1Q5</accession>
<dbReference type="KEGG" id="dcr:108227766"/>
<organism evidence="2 3">
    <name type="scientific">Daucus carota subsp. sativus</name>
    <name type="common">Carrot</name>
    <dbReference type="NCBI Taxonomy" id="79200"/>
    <lineage>
        <taxon>Eukaryota</taxon>
        <taxon>Viridiplantae</taxon>
        <taxon>Streptophyta</taxon>
        <taxon>Embryophyta</taxon>
        <taxon>Tracheophyta</taxon>
        <taxon>Spermatophyta</taxon>
        <taxon>Magnoliopsida</taxon>
        <taxon>eudicotyledons</taxon>
        <taxon>Gunneridae</taxon>
        <taxon>Pentapetalae</taxon>
        <taxon>asterids</taxon>
        <taxon>campanulids</taxon>
        <taxon>Apiales</taxon>
        <taxon>Apiaceae</taxon>
        <taxon>Apioideae</taxon>
        <taxon>Scandiceae</taxon>
        <taxon>Daucinae</taxon>
        <taxon>Daucus</taxon>
        <taxon>Daucus sect. Daucus</taxon>
    </lineage>
</organism>
<proteinExistence type="predicted"/>
<keyword evidence="3" id="KW-1185">Reference proteome</keyword>
<dbReference type="Proteomes" id="UP000077755">
    <property type="component" value="Chromosome 6"/>
</dbReference>
<evidence type="ECO:0000313" key="3">
    <source>
        <dbReference type="Proteomes" id="UP000077755"/>
    </source>
</evidence>
<dbReference type="OMA" id="NVCLHNH"/>
<evidence type="ECO:0000256" key="1">
    <source>
        <dbReference type="SAM" id="MobiDB-lite"/>
    </source>
</evidence>
<gene>
    <name evidence="2" type="ORF">DCAR_0624797</name>
</gene>
<dbReference type="GO" id="GO:0000124">
    <property type="term" value="C:SAGA complex"/>
    <property type="evidence" value="ECO:0007669"/>
    <property type="project" value="TreeGrafter"/>
</dbReference>
<dbReference type="AlphaFoldDB" id="A0A164W1Q5"/>
<reference evidence="2" key="1">
    <citation type="journal article" date="2016" name="Nat. Genet.">
        <title>A high-quality carrot genome assembly provides new insights into carotenoid accumulation and asterid genome evolution.</title>
        <authorList>
            <person name="Iorizzo M."/>
            <person name="Ellison S."/>
            <person name="Senalik D."/>
            <person name="Zeng P."/>
            <person name="Satapoomin P."/>
            <person name="Huang J."/>
            <person name="Bowman M."/>
            <person name="Iovene M."/>
            <person name="Sanseverino W."/>
            <person name="Cavagnaro P."/>
            <person name="Yildiz M."/>
            <person name="Macko-Podgorni A."/>
            <person name="Moranska E."/>
            <person name="Grzebelus E."/>
            <person name="Grzebelus D."/>
            <person name="Ashrafi H."/>
            <person name="Zheng Z."/>
            <person name="Cheng S."/>
            <person name="Spooner D."/>
            <person name="Van Deynze A."/>
            <person name="Simon P."/>
        </authorList>
    </citation>
    <scope>NUCLEOTIDE SEQUENCE</scope>
    <source>
        <tissue evidence="2">Leaf</tissue>
    </source>
</reference>
<dbReference type="GO" id="GO:0003713">
    <property type="term" value="F:transcription coactivator activity"/>
    <property type="evidence" value="ECO:0007669"/>
    <property type="project" value="TreeGrafter"/>
</dbReference>
<dbReference type="GO" id="GO:0006357">
    <property type="term" value="P:regulation of transcription by RNA polymerase II"/>
    <property type="evidence" value="ECO:0007669"/>
    <property type="project" value="TreeGrafter"/>
</dbReference>
<feature type="region of interest" description="Disordered" evidence="1">
    <location>
        <begin position="105"/>
        <end position="143"/>
    </location>
</feature>
<reference evidence="2" key="2">
    <citation type="submission" date="2022-03" db="EMBL/GenBank/DDBJ databases">
        <title>Draft title - Genomic analysis of global carrot germplasm unveils the trajectory of domestication and the origin of high carotenoid orange carrot.</title>
        <authorList>
            <person name="Iorizzo M."/>
            <person name="Ellison S."/>
            <person name="Senalik D."/>
            <person name="Macko-Podgorni A."/>
            <person name="Grzebelus D."/>
            <person name="Bostan H."/>
            <person name="Rolling W."/>
            <person name="Curaba J."/>
            <person name="Simon P."/>
        </authorList>
    </citation>
    <scope>NUCLEOTIDE SEQUENCE</scope>
    <source>
        <tissue evidence="2">Leaf</tissue>
    </source>
</reference>
<dbReference type="Pfam" id="PF12767">
    <property type="entry name" value="SAGA-Tad1"/>
    <property type="match status" value="1"/>
</dbReference>
<name>A0A164W1Q5_DAUCS</name>
<dbReference type="PANTHER" id="PTHR21277:SF29">
    <property type="entry name" value="TRANSCRIPTIONAL REGULATOR OF RNA POLII, SAGA, SUBUNIT"/>
    <property type="match status" value="1"/>
</dbReference>
<feature type="region of interest" description="Disordered" evidence="1">
    <location>
        <begin position="167"/>
        <end position="195"/>
    </location>
</feature>
<sequence length="357" mass="39302">MPASRHCFRIDTAELKVRIETKIGEKKAEKYFNLLDRYLSRQVFKSEFDRVCVDLIGRQNISIHNELIRAIVSNAAFSKTPPPRPVKRNASLSVKVPNGFQKSGLQSQCKDVLPRSPKKGRTPNIRERKFNDRPSPLGPHGKTHNVTFDDLTAKGQEHQNVMDLVSLGSRPPGEVNSVEDGEEVEQASGSPGIYSRSSVRAPLGISIHAKGSRKLLSYGGTPAVLNPSCYTSGELPGNNSLKGRLDQKLESEGLKISMDGVNLLNAGLDVFLKGLLKPCLQLAGSRSEHNHFNQVRNQAATGANVTRPVQYAQTPVKFFPTSMLDVRVAMELNPKMLGSNWPLHLEKISLGVSDNCF</sequence>